<evidence type="ECO:0000313" key="1">
    <source>
        <dbReference type="EMBL" id="DAD55669.1"/>
    </source>
</evidence>
<accession>A0A8D9PE95</accession>
<dbReference type="EMBL" id="BK029940">
    <property type="protein sequence ID" value="DAD55669.1"/>
    <property type="molecule type" value="Genomic_DNA"/>
</dbReference>
<protein>
    <submittedName>
        <fullName evidence="1">LysW</fullName>
    </submittedName>
</protein>
<reference evidence="1" key="1">
    <citation type="journal article" date="2021" name="Proc. Natl. Acad. Sci. U.S.A.">
        <title>A Catalog of Tens of Thousands of Viruses from Human Metagenomes Reveals Hidden Associations with Chronic Diseases.</title>
        <authorList>
            <person name="Tisza M.J."/>
            <person name="Buck C.B."/>
        </authorList>
    </citation>
    <scope>NUCLEOTIDE SEQUENCE</scope>
    <source>
        <strain evidence="1">CtOZu12</strain>
    </source>
</reference>
<sequence length="38" mass="4272">MRIIAPKKNRKCSVCGKMFPTEEIITVNGKNYCPICGK</sequence>
<name>A0A8D9PE95_9VIRU</name>
<proteinExistence type="predicted"/>
<organism evidence="1">
    <name type="scientific">Bacteriophage sp</name>
    <dbReference type="NCBI Taxonomy" id="38018"/>
    <lineage>
        <taxon>Viruses</taxon>
    </lineage>
</organism>